<feature type="transmembrane region" description="Helical" evidence="6">
    <location>
        <begin position="98"/>
        <end position="120"/>
    </location>
</feature>
<evidence type="ECO:0000313" key="10">
    <source>
        <dbReference type="Proteomes" id="UP000613030"/>
    </source>
</evidence>
<feature type="domain" description="ABC3 transporter permease C-terminal" evidence="7">
    <location>
        <begin position="748"/>
        <end position="857"/>
    </location>
</feature>
<evidence type="ECO:0000313" key="9">
    <source>
        <dbReference type="EMBL" id="MBL0741017.1"/>
    </source>
</evidence>
<evidence type="ECO:0000256" key="1">
    <source>
        <dbReference type="ARBA" id="ARBA00004651"/>
    </source>
</evidence>
<dbReference type="InterPro" id="IPR025857">
    <property type="entry name" value="MacB_PCD"/>
</dbReference>
<accession>A0ABS1KP27</accession>
<feature type="transmembrane region" description="Helical" evidence="6">
    <location>
        <begin position="360"/>
        <end position="382"/>
    </location>
</feature>
<evidence type="ECO:0000256" key="5">
    <source>
        <dbReference type="ARBA" id="ARBA00023136"/>
    </source>
</evidence>
<dbReference type="PANTHER" id="PTHR30572:SF18">
    <property type="entry name" value="ABC-TYPE MACROLIDE FAMILY EXPORT SYSTEM PERMEASE COMPONENT 2"/>
    <property type="match status" value="1"/>
</dbReference>
<organism evidence="9 10">
    <name type="scientific">Chryseolinea lacunae</name>
    <dbReference type="NCBI Taxonomy" id="2801331"/>
    <lineage>
        <taxon>Bacteria</taxon>
        <taxon>Pseudomonadati</taxon>
        <taxon>Bacteroidota</taxon>
        <taxon>Cytophagia</taxon>
        <taxon>Cytophagales</taxon>
        <taxon>Fulvivirgaceae</taxon>
        <taxon>Chryseolinea</taxon>
    </lineage>
</organism>
<dbReference type="InterPro" id="IPR050250">
    <property type="entry name" value="Macrolide_Exporter_MacB"/>
</dbReference>
<dbReference type="PANTHER" id="PTHR30572">
    <property type="entry name" value="MEMBRANE COMPONENT OF TRANSPORTER-RELATED"/>
    <property type="match status" value="1"/>
</dbReference>
<feature type="transmembrane region" description="Helical" evidence="6">
    <location>
        <begin position="829"/>
        <end position="854"/>
    </location>
</feature>
<feature type="domain" description="ABC3 transporter permease C-terminal" evidence="7">
    <location>
        <begin position="367"/>
        <end position="481"/>
    </location>
</feature>
<evidence type="ECO:0000256" key="4">
    <source>
        <dbReference type="ARBA" id="ARBA00022989"/>
    </source>
</evidence>
<dbReference type="Proteomes" id="UP000613030">
    <property type="component" value="Unassembled WGS sequence"/>
</dbReference>
<feature type="transmembrane region" description="Helical" evidence="6">
    <location>
        <begin position="781"/>
        <end position="809"/>
    </location>
</feature>
<comment type="subcellular location">
    <subcellularLocation>
        <location evidence="1">Cell membrane</location>
        <topology evidence="1">Multi-pass membrane protein</topology>
    </subcellularLocation>
</comment>
<feature type="transmembrane region" description="Helical" evidence="6">
    <location>
        <begin position="745"/>
        <end position="769"/>
    </location>
</feature>
<evidence type="ECO:0000256" key="3">
    <source>
        <dbReference type="ARBA" id="ARBA00022692"/>
    </source>
</evidence>
<evidence type="ECO:0000256" key="2">
    <source>
        <dbReference type="ARBA" id="ARBA00022475"/>
    </source>
</evidence>
<name>A0ABS1KP27_9BACT</name>
<dbReference type="InterPro" id="IPR047699">
    <property type="entry name" value="Permease_put_prefix"/>
</dbReference>
<comment type="caution">
    <text evidence="9">The sequence shown here is derived from an EMBL/GenBank/DDBJ whole genome shotgun (WGS) entry which is preliminary data.</text>
</comment>
<keyword evidence="3 6" id="KW-0812">Transmembrane</keyword>
<feature type="transmembrane region" description="Helical" evidence="6">
    <location>
        <begin position="501"/>
        <end position="521"/>
    </location>
</feature>
<sequence>MKNSPKHTPPAWIRKLLEAFLDARTLEVSLGDLEEKFQQNLNRMSLRKARLLYALEGLGFMKMAGQRKRRPSNQNTFGMYKNYFKIGWRNLAKDKGYALLNIGGLAIGVAAAMLIGLWIYEEASFNADNRNYHSVAIVNKNRTYNGNIYTETSQALPLAHALRTVYGNYFENVATGSHPFEHSIKYGETTILKRGLYMEEGGQQILDLKIISGALNQTRDPFSILISESVAASLFKDESPLNKVVRIDDKVDVKIAGVYRDFPHGSTFREIGMYGSMTLFETTDAWVKNSKDRWDVNSFPVYVRIAPNTTFEDISSKIKNVVFNQTKDDTKPELFLYPMSKWHLYQDFKDGKNIGTGMRYLWSFGCVGIFVLMLACINFMNLSTARYEKRAKEIGIRKAMGSARSQLIAQFYVETFLYVLSAIFLSVILVHLALPWLNEIANKKITALLFNPLFWLAAGAFGIVTGILAGSYPAFFLSSFNAVNVLKGKLLTRYSSTPRKILVVIQFCISLTLIIAAGVIYEQVQFVKNRPIGYEKDGLIYIQRRSPSLNAHYEAFKKDLLDSRHVVGISQSSNPVTESWFSSSDFAWQGKDPDFKEDFVTLAVSAEFGNTVSWELLHGRNFSGQLSTDSSAMIVNESAMKIIGKQNLLDETITWEGKNYRVVGVIKDLLLDSPYEHIKPTVFVMRKMNLNFINLRLNPDLSIAEAVAGVEKVFKKYSAGELFDFRFASALHNLKFRKEEQVAKLSVALSGLAIVISCMGMFGLASFMAEQRTKEIGVRKVLGATLFNLCRLLAADFVMLVMISFAMAVPFAYYAMSNWLTHYEYHTQISVWIFLATGIGAFVITLATVCFQAVKAALVNPVRSLKAE</sequence>
<keyword evidence="4 6" id="KW-1133">Transmembrane helix</keyword>
<proteinExistence type="predicted"/>
<keyword evidence="5 6" id="KW-0472">Membrane</keyword>
<keyword evidence="10" id="KW-1185">Reference proteome</keyword>
<feature type="transmembrane region" description="Helical" evidence="6">
    <location>
        <begin position="407"/>
        <end position="434"/>
    </location>
</feature>
<dbReference type="EMBL" id="JAERRB010000002">
    <property type="protein sequence ID" value="MBL0741017.1"/>
    <property type="molecule type" value="Genomic_DNA"/>
</dbReference>
<feature type="domain" description="MacB-like periplasmic core" evidence="8">
    <location>
        <begin position="509"/>
        <end position="712"/>
    </location>
</feature>
<dbReference type="NCBIfam" id="NF038404">
    <property type="entry name" value="perm_prefix_2"/>
    <property type="match status" value="1"/>
</dbReference>
<dbReference type="RefSeq" id="WP_202008381.1">
    <property type="nucleotide sequence ID" value="NZ_JAERRB010000002.1"/>
</dbReference>
<dbReference type="Pfam" id="PF02687">
    <property type="entry name" value="FtsX"/>
    <property type="match status" value="2"/>
</dbReference>
<feature type="transmembrane region" description="Helical" evidence="6">
    <location>
        <begin position="454"/>
        <end position="480"/>
    </location>
</feature>
<evidence type="ECO:0000259" key="7">
    <source>
        <dbReference type="Pfam" id="PF02687"/>
    </source>
</evidence>
<protein>
    <submittedName>
        <fullName evidence="9">ABC transporter permease</fullName>
    </submittedName>
</protein>
<evidence type="ECO:0000256" key="6">
    <source>
        <dbReference type="SAM" id="Phobius"/>
    </source>
</evidence>
<reference evidence="9 10" key="1">
    <citation type="submission" date="2021-01" db="EMBL/GenBank/DDBJ databases">
        <title>Chryseolinea sp. Jin1 Genome sequencing and assembly.</title>
        <authorList>
            <person name="Kim I."/>
        </authorList>
    </citation>
    <scope>NUCLEOTIDE SEQUENCE [LARGE SCALE GENOMIC DNA]</scope>
    <source>
        <strain evidence="9 10">Jin1</strain>
    </source>
</reference>
<evidence type="ECO:0000259" key="8">
    <source>
        <dbReference type="Pfam" id="PF12704"/>
    </source>
</evidence>
<dbReference type="InterPro" id="IPR003838">
    <property type="entry name" value="ABC3_permease_C"/>
</dbReference>
<keyword evidence="2" id="KW-1003">Cell membrane</keyword>
<gene>
    <name evidence="9" type="ORF">JI741_07285</name>
</gene>
<feature type="domain" description="MacB-like periplasmic core" evidence="8">
    <location>
        <begin position="99"/>
        <end position="320"/>
    </location>
</feature>
<dbReference type="Pfam" id="PF12704">
    <property type="entry name" value="MacB_PCD"/>
    <property type="match status" value="2"/>
</dbReference>